<evidence type="ECO:0000256" key="1">
    <source>
        <dbReference type="SAM" id="MobiDB-lite"/>
    </source>
</evidence>
<evidence type="ECO:0000313" key="2">
    <source>
        <dbReference type="EMBL" id="KAL1538640.1"/>
    </source>
</evidence>
<dbReference type="EMBL" id="JBEAFC010000010">
    <property type="protein sequence ID" value="KAL1538640.1"/>
    <property type="molecule type" value="Genomic_DNA"/>
</dbReference>
<organism evidence="2 3">
    <name type="scientific">Salvia divinorum</name>
    <name type="common">Maria pastora</name>
    <name type="synonym">Diviner's sage</name>
    <dbReference type="NCBI Taxonomy" id="28513"/>
    <lineage>
        <taxon>Eukaryota</taxon>
        <taxon>Viridiplantae</taxon>
        <taxon>Streptophyta</taxon>
        <taxon>Embryophyta</taxon>
        <taxon>Tracheophyta</taxon>
        <taxon>Spermatophyta</taxon>
        <taxon>Magnoliopsida</taxon>
        <taxon>eudicotyledons</taxon>
        <taxon>Gunneridae</taxon>
        <taxon>Pentapetalae</taxon>
        <taxon>asterids</taxon>
        <taxon>lamiids</taxon>
        <taxon>Lamiales</taxon>
        <taxon>Lamiaceae</taxon>
        <taxon>Nepetoideae</taxon>
        <taxon>Mentheae</taxon>
        <taxon>Salviinae</taxon>
        <taxon>Salvia</taxon>
        <taxon>Salvia subgen. Calosphace</taxon>
    </lineage>
</organism>
<accession>A0ABD1G4I6</accession>
<sequence length="91" mass="10240">MNTLPRSSYSFRRQGSSGSRIWDYDVAIKPPTQPLEMFLRSNDKSDRSNNFGASKHSSMMSTPRPPSKSKGKHHACGFLSIFGRCIRSRSS</sequence>
<evidence type="ECO:0000313" key="3">
    <source>
        <dbReference type="Proteomes" id="UP001567538"/>
    </source>
</evidence>
<reference evidence="2 3" key="1">
    <citation type="submission" date="2024-06" db="EMBL/GenBank/DDBJ databases">
        <title>A chromosome level genome sequence of Diviner's sage (Salvia divinorum).</title>
        <authorList>
            <person name="Ford S.A."/>
            <person name="Ro D.-K."/>
            <person name="Ness R.W."/>
            <person name="Phillips M.A."/>
        </authorList>
    </citation>
    <scope>NUCLEOTIDE SEQUENCE [LARGE SCALE GENOMIC DNA]</scope>
    <source>
        <strain evidence="2">SAF-2024a</strain>
        <tissue evidence="2">Leaf</tissue>
    </source>
</reference>
<feature type="region of interest" description="Disordered" evidence="1">
    <location>
        <begin position="41"/>
        <end position="73"/>
    </location>
</feature>
<feature type="compositionally biased region" description="Polar residues" evidence="1">
    <location>
        <begin position="48"/>
        <end position="61"/>
    </location>
</feature>
<comment type="caution">
    <text evidence="2">The sequence shown here is derived from an EMBL/GenBank/DDBJ whole genome shotgun (WGS) entry which is preliminary data.</text>
</comment>
<dbReference type="Pfam" id="PF15697">
    <property type="entry name" value="DUF4666"/>
    <property type="match status" value="1"/>
</dbReference>
<dbReference type="Proteomes" id="UP001567538">
    <property type="component" value="Unassembled WGS sequence"/>
</dbReference>
<proteinExistence type="predicted"/>
<name>A0ABD1G4I6_SALDI</name>
<dbReference type="AlphaFoldDB" id="A0ABD1G4I6"/>
<gene>
    <name evidence="2" type="ORF">AAHA92_27360</name>
</gene>
<keyword evidence="3" id="KW-1185">Reference proteome</keyword>
<dbReference type="InterPro" id="IPR031421">
    <property type="entry name" value="DUF4666"/>
</dbReference>
<protein>
    <submittedName>
        <fullName evidence="2">Uncharacterized protein</fullName>
    </submittedName>
</protein>